<feature type="compositionally biased region" description="Polar residues" evidence="1">
    <location>
        <begin position="314"/>
        <end position="341"/>
    </location>
</feature>
<evidence type="ECO:0000313" key="2">
    <source>
        <dbReference type="EMBL" id="KAJ4474711.1"/>
    </source>
</evidence>
<evidence type="ECO:0000313" key="3">
    <source>
        <dbReference type="Proteomes" id="UP001150238"/>
    </source>
</evidence>
<organism evidence="2 3">
    <name type="scientific">Lentinula lateritia</name>
    <dbReference type="NCBI Taxonomy" id="40482"/>
    <lineage>
        <taxon>Eukaryota</taxon>
        <taxon>Fungi</taxon>
        <taxon>Dikarya</taxon>
        <taxon>Basidiomycota</taxon>
        <taxon>Agaricomycotina</taxon>
        <taxon>Agaricomycetes</taxon>
        <taxon>Agaricomycetidae</taxon>
        <taxon>Agaricales</taxon>
        <taxon>Marasmiineae</taxon>
        <taxon>Omphalotaceae</taxon>
        <taxon>Lentinula</taxon>
    </lineage>
</organism>
<dbReference type="EMBL" id="JANVFS010000023">
    <property type="protein sequence ID" value="KAJ4474711.1"/>
    <property type="molecule type" value="Genomic_DNA"/>
</dbReference>
<dbReference type="AlphaFoldDB" id="A0A9W9A5B3"/>
<reference evidence="2" key="1">
    <citation type="submission" date="2022-08" db="EMBL/GenBank/DDBJ databases">
        <authorList>
            <consortium name="DOE Joint Genome Institute"/>
            <person name="Min B."/>
            <person name="Riley R."/>
            <person name="Sierra-Patev S."/>
            <person name="Naranjo-Ortiz M."/>
            <person name="Looney B."/>
            <person name="Konkel Z."/>
            <person name="Slot J.C."/>
            <person name="Sakamoto Y."/>
            <person name="Steenwyk J.L."/>
            <person name="Rokas A."/>
            <person name="Carro J."/>
            <person name="Camarero S."/>
            <person name="Ferreira P."/>
            <person name="Molpeceres G."/>
            <person name="Ruiz-Duenas F.J."/>
            <person name="Serrano A."/>
            <person name="Henrissat B."/>
            <person name="Drula E."/>
            <person name="Hughes K.W."/>
            <person name="Mata J.L."/>
            <person name="Ishikawa N.K."/>
            <person name="Vargas-Isla R."/>
            <person name="Ushijima S."/>
            <person name="Smith C.A."/>
            <person name="Ahrendt S."/>
            <person name="Andreopoulos W."/>
            <person name="He G."/>
            <person name="Labutti K."/>
            <person name="Lipzen A."/>
            <person name="Ng V."/>
            <person name="Sandor L."/>
            <person name="Barry K."/>
            <person name="Martinez A.T."/>
            <person name="Xiao Y."/>
            <person name="Gibbons J.G."/>
            <person name="Terashima K."/>
            <person name="Hibbett D.S."/>
            <person name="Grigoriev I.V."/>
        </authorList>
    </citation>
    <scope>NUCLEOTIDE SEQUENCE</scope>
    <source>
        <strain evidence="2">Sp2 HRB7682 ss15</strain>
    </source>
</reference>
<evidence type="ECO:0000256" key="1">
    <source>
        <dbReference type="SAM" id="MobiDB-lite"/>
    </source>
</evidence>
<dbReference type="Proteomes" id="UP001150238">
    <property type="component" value="Unassembled WGS sequence"/>
</dbReference>
<name>A0A9W9A5B3_9AGAR</name>
<reference evidence="2" key="2">
    <citation type="journal article" date="2023" name="Proc. Natl. Acad. Sci. U.S.A.">
        <title>A global phylogenomic analysis of the shiitake genus Lentinula.</title>
        <authorList>
            <person name="Sierra-Patev S."/>
            <person name="Min B."/>
            <person name="Naranjo-Ortiz M."/>
            <person name="Looney B."/>
            <person name="Konkel Z."/>
            <person name="Slot J.C."/>
            <person name="Sakamoto Y."/>
            <person name="Steenwyk J.L."/>
            <person name="Rokas A."/>
            <person name="Carro J."/>
            <person name="Camarero S."/>
            <person name="Ferreira P."/>
            <person name="Molpeceres G."/>
            <person name="Ruiz-Duenas F.J."/>
            <person name="Serrano A."/>
            <person name="Henrissat B."/>
            <person name="Drula E."/>
            <person name="Hughes K.W."/>
            <person name="Mata J.L."/>
            <person name="Ishikawa N.K."/>
            <person name="Vargas-Isla R."/>
            <person name="Ushijima S."/>
            <person name="Smith C.A."/>
            <person name="Donoghue J."/>
            <person name="Ahrendt S."/>
            <person name="Andreopoulos W."/>
            <person name="He G."/>
            <person name="LaButti K."/>
            <person name="Lipzen A."/>
            <person name="Ng V."/>
            <person name="Riley R."/>
            <person name="Sandor L."/>
            <person name="Barry K."/>
            <person name="Martinez A.T."/>
            <person name="Xiao Y."/>
            <person name="Gibbons J.G."/>
            <person name="Terashima K."/>
            <person name="Grigoriev I.V."/>
            <person name="Hibbett D."/>
        </authorList>
    </citation>
    <scope>NUCLEOTIDE SEQUENCE</scope>
    <source>
        <strain evidence="2">Sp2 HRB7682 ss15</strain>
    </source>
</reference>
<gene>
    <name evidence="2" type="ORF">C8J55DRAFT_490617</name>
</gene>
<accession>A0A9W9A5B3</accession>
<feature type="region of interest" description="Disordered" evidence="1">
    <location>
        <begin position="35"/>
        <end position="61"/>
    </location>
</feature>
<protein>
    <submittedName>
        <fullName evidence="2">Uncharacterized protein</fullName>
    </submittedName>
</protein>
<feature type="region of interest" description="Disordered" evidence="1">
    <location>
        <begin position="299"/>
        <end position="341"/>
    </location>
</feature>
<sequence>MPIIEGILMRLEALSIEIPDQTLTEEEALSFSQQLDRAEEDVIPSPTNISPDSAEIPSGAVDESSISTLNEQYSFDSILPNTPVSNREPSVQIGQIEKLFINGSYHNVCLGRNCFGKPDAKRAKVNDNCSFKLCKTCCTLYQIEASCSCKEAVHKPAIAKSSSGGPNVMYTHSRPLQLLHYQRRDQAHIDHHERSKILQNRNTYADHVKRNILIKFWAADGSQDMLTVECSTYPFFCFDDCSVAVREFIGAIDGKLVRVYDPQAKGWPLQEILLVRANGCTPSQEMEEAEKMEINHLGNPRKRKLAADIPPPSTLSQTPSGASSQPCSTVTPSRSPSQFDSHVTLAPSTRLSLFLSPSPPPTTPRHKLQTVWDLSESPDLPDQSSLFIRATSPTPLPKAKKAKTILAVTNKPMQVIDLTELNSRHGSWPYKLYRGMHDGFTQLDENRRLKHDNVFPKTLAQTKSLQRAAWANGTPELKERFYKDPHSTWRDYIQEVKNMNGRSLPKYQAGRKIKQEARGSSSRVKLEDFSPEIISLDSD</sequence>
<comment type="caution">
    <text evidence="2">The sequence shown here is derived from an EMBL/GenBank/DDBJ whole genome shotgun (WGS) entry which is preliminary data.</text>
</comment>
<proteinExistence type="predicted"/>